<keyword evidence="2" id="KW-1015">Disulfide bond</keyword>
<evidence type="ECO:0000313" key="6">
    <source>
        <dbReference type="EMBL" id="VDI05676.1"/>
    </source>
</evidence>
<keyword evidence="1" id="KW-0732">Signal</keyword>
<evidence type="ECO:0000256" key="4">
    <source>
        <dbReference type="SAM" id="Phobius"/>
    </source>
</evidence>
<sequence>MPRRKLTSAQKWQVIGMRTTGLSLRRIAVHFGVSYSVISRLLKRHKESGTVDERERSDRPRKTSASPENWEIHGRVNVVGVKRPTGRCYSYTDPNIRTVDGRSFVSLATGEFVLYKLKKTPVEVHTIQDKVGQNCAVAVRAASDIFIVYGCGSPKKWIVRRLNCNEQTQHLKVFERSLGTAFEIILPSGTRVNIGIRGNSWLNIDIIPSFTDWNQTEGKCGTYNGDSSDDFTDRNGDIVGVADFIRSWGVTQMESLFVAKIRNEILSIPFFYCSCLPDEFPDGPITEKADCSWEDSLPTCPPLNWGQKKCQLLGKREAIDDVEIDVPENMITFEESTMSTDWKNGWNATVARQKCESTLHRSPIFKDCSSLQNVQNDQTIESCITDIQVSGSDIFLSDVIERMKSECLSELRFNASLWNNNTESSEPSLIDTVFDNACPNDCSFTGTCTKGQCFCEPSYTGDDCSIKTDRPPILYDASEESLCDLSKRPCTSTSVFGEGFFSSASIKCKLTQATLIGSTIIEGNVTKIETGNLESFAEVKCPIAGIINRRKRSATKVSDHDVILVSVSMDGTKFSSSVPVVMFNSSCSSCVISGNTVACDIRSDICIRNGECFEITNENCASSNIAPVEHVYPTISLIIGIVVGSICLLAIVVLVVVKMYNHKRRFVKDIDEPNFTMGLAKESGSAPVSHKFK</sequence>
<evidence type="ECO:0000259" key="5">
    <source>
        <dbReference type="PROSITE" id="PS51233"/>
    </source>
</evidence>
<feature type="transmembrane region" description="Helical" evidence="4">
    <location>
        <begin position="631"/>
        <end position="657"/>
    </location>
</feature>
<dbReference type="PROSITE" id="PS51233">
    <property type="entry name" value="VWFD"/>
    <property type="match status" value="1"/>
</dbReference>
<dbReference type="PANTHER" id="PTHR14949">
    <property type="entry name" value="EGF-LIKE-DOMAIN, MULTIPLE 7, 8"/>
    <property type="match status" value="1"/>
</dbReference>
<dbReference type="InterPro" id="IPR009057">
    <property type="entry name" value="Homeodomain-like_sf"/>
</dbReference>
<dbReference type="Gene3D" id="2.60.120.260">
    <property type="entry name" value="Galactose-binding domain-like"/>
    <property type="match status" value="1"/>
</dbReference>
<feature type="domain" description="VWFD" evidence="5">
    <location>
        <begin position="86"/>
        <end position="256"/>
    </location>
</feature>
<organism evidence="6 7">
    <name type="scientific">Mytilus galloprovincialis</name>
    <name type="common">Mediterranean mussel</name>
    <dbReference type="NCBI Taxonomy" id="29158"/>
    <lineage>
        <taxon>Eukaryota</taxon>
        <taxon>Metazoa</taxon>
        <taxon>Spiralia</taxon>
        <taxon>Lophotrochozoa</taxon>
        <taxon>Mollusca</taxon>
        <taxon>Bivalvia</taxon>
        <taxon>Autobranchia</taxon>
        <taxon>Pteriomorphia</taxon>
        <taxon>Mytilida</taxon>
        <taxon>Mytiloidea</taxon>
        <taxon>Mytilidae</taxon>
        <taxon>Mytilinae</taxon>
        <taxon>Mytilus</taxon>
    </lineage>
</organism>
<dbReference type="EMBL" id="UYJE01001854">
    <property type="protein sequence ID" value="VDI05676.1"/>
    <property type="molecule type" value="Genomic_DNA"/>
</dbReference>
<dbReference type="GO" id="GO:0005102">
    <property type="term" value="F:signaling receptor binding"/>
    <property type="evidence" value="ECO:0007669"/>
    <property type="project" value="TreeGrafter"/>
</dbReference>
<evidence type="ECO:0000256" key="2">
    <source>
        <dbReference type="ARBA" id="ARBA00023157"/>
    </source>
</evidence>
<dbReference type="InterPro" id="IPR058727">
    <property type="entry name" value="Helical_Vwde"/>
</dbReference>
<name>A0A8B6CIC2_MYTGA</name>
<dbReference type="OrthoDB" id="10001041at2759"/>
<dbReference type="GO" id="GO:0005576">
    <property type="term" value="C:extracellular region"/>
    <property type="evidence" value="ECO:0007669"/>
    <property type="project" value="TreeGrafter"/>
</dbReference>
<keyword evidence="7" id="KW-1185">Reference proteome</keyword>
<gene>
    <name evidence="6" type="ORF">MGAL_10B087712</name>
</gene>
<feature type="region of interest" description="Disordered" evidence="3">
    <location>
        <begin position="46"/>
        <end position="67"/>
    </location>
</feature>
<reference evidence="6" key="1">
    <citation type="submission" date="2018-11" db="EMBL/GenBank/DDBJ databases">
        <authorList>
            <person name="Alioto T."/>
            <person name="Alioto T."/>
        </authorList>
    </citation>
    <scope>NUCLEOTIDE SEQUENCE</scope>
</reference>
<dbReference type="Pfam" id="PF00094">
    <property type="entry name" value="VWD"/>
    <property type="match status" value="1"/>
</dbReference>
<dbReference type="AlphaFoldDB" id="A0A8B6CIC2"/>
<keyword evidence="4" id="KW-1133">Transmembrane helix</keyword>
<dbReference type="PANTHER" id="PTHR14949:SF54">
    <property type="entry name" value="VWFD DOMAIN-CONTAINING PROTEIN"/>
    <property type="match status" value="1"/>
</dbReference>
<evidence type="ECO:0000256" key="1">
    <source>
        <dbReference type="ARBA" id="ARBA00022729"/>
    </source>
</evidence>
<accession>A0A8B6CIC2</accession>
<proteinExistence type="predicted"/>
<dbReference type="Gene3D" id="1.10.10.10">
    <property type="entry name" value="Winged helix-like DNA-binding domain superfamily/Winged helix DNA-binding domain"/>
    <property type="match status" value="1"/>
</dbReference>
<keyword evidence="4" id="KW-0472">Membrane</keyword>
<comment type="caution">
    <text evidence="6">The sequence shown here is derived from an EMBL/GenBank/DDBJ whole genome shotgun (WGS) entry which is preliminary data.</text>
</comment>
<dbReference type="InterPro" id="IPR001846">
    <property type="entry name" value="VWF_type-D"/>
</dbReference>
<feature type="compositionally biased region" description="Basic and acidic residues" evidence="3">
    <location>
        <begin position="47"/>
        <end position="61"/>
    </location>
</feature>
<dbReference type="Pfam" id="PF26129">
    <property type="entry name" value="Vwde"/>
    <property type="match status" value="1"/>
</dbReference>
<evidence type="ECO:0000256" key="3">
    <source>
        <dbReference type="SAM" id="MobiDB-lite"/>
    </source>
</evidence>
<keyword evidence="4" id="KW-0812">Transmembrane</keyword>
<dbReference type="GO" id="GO:0009986">
    <property type="term" value="C:cell surface"/>
    <property type="evidence" value="ECO:0007669"/>
    <property type="project" value="TreeGrafter"/>
</dbReference>
<dbReference type="InterPro" id="IPR036388">
    <property type="entry name" value="WH-like_DNA-bd_sf"/>
</dbReference>
<dbReference type="Pfam" id="PF23106">
    <property type="entry name" value="EGF_Teneurin"/>
    <property type="match status" value="1"/>
</dbReference>
<dbReference type="Pfam" id="PF13384">
    <property type="entry name" value="HTH_23"/>
    <property type="match status" value="1"/>
</dbReference>
<evidence type="ECO:0000313" key="7">
    <source>
        <dbReference type="Proteomes" id="UP000596742"/>
    </source>
</evidence>
<dbReference type="Proteomes" id="UP000596742">
    <property type="component" value="Unassembled WGS sequence"/>
</dbReference>
<dbReference type="InterPro" id="IPR050969">
    <property type="entry name" value="Dev_Signal_Modulators"/>
</dbReference>
<dbReference type="SUPFAM" id="SSF46689">
    <property type="entry name" value="Homeodomain-like"/>
    <property type="match status" value="1"/>
</dbReference>
<protein>
    <recommendedName>
        <fullName evidence="5">VWFD domain-containing protein</fullName>
    </recommendedName>
</protein>